<reference evidence="10" key="1">
    <citation type="submission" date="2023-02" db="EMBL/GenBank/DDBJ databases">
        <title>Genome of toxic invasive species Heracleum sosnowskyi carries increased number of genes despite the absence of recent whole-genome duplications.</title>
        <authorList>
            <person name="Schelkunov M."/>
            <person name="Shtratnikova V."/>
            <person name="Makarenko M."/>
            <person name="Klepikova A."/>
            <person name="Omelchenko D."/>
            <person name="Novikova G."/>
            <person name="Obukhova E."/>
            <person name="Bogdanov V."/>
            <person name="Penin A."/>
            <person name="Logacheva M."/>
        </authorList>
    </citation>
    <scope>NUCLEOTIDE SEQUENCE</scope>
    <source>
        <strain evidence="10">Hsosn_3</strain>
        <tissue evidence="10">Leaf</tissue>
    </source>
</reference>
<evidence type="ECO:0000256" key="2">
    <source>
        <dbReference type="ARBA" id="ARBA00004395"/>
    </source>
</evidence>
<keyword evidence="11" id="KW-1185">Reference proteome</keyword>
<dbReference type="InterPro" id="IPR051026">
    <property type="entry name" value="PI/PC_transfer"/>
</dbReference>
<dbReference type="InterPro" id="IPR036865">
    <property type="entry name" value="CRAL-TRIO_dom_sf"/>
</dbReference>
<feature type="region of interest" description="Disordered" evidence="7">
    <location>
        <begin position="1"/>
        <end position="51"/>
    </location>
</feature>
<comment type="caution">
    <text evidence="10">The sequence shown here is derived from an EMBL/GenBank/DDBJ whole genome shotgun (WGS) entry which is preliminary data.</text>
</comment>
<evidence type="ECO:0000256" key="8">
    <source>
        <dbReference type="SAM" id="Phobius"/>
    </source>
</evidence>
<dbReference type="EMBL" id="JAUIZM010000010">
    <property type="protein sequence ID" value="KAK1360651.1"/>
    <property type="molecule type" value="Genomic_DNA"/>
</dbReference>
<evidence type="ECO:0000256" key="7">
    <source>
        <dbReference type="SAM" id="MobiDB-lite"/>
    </source>
</evidence>
<dbReference type="InterPro" id="IPR001251">
    <property type="entry name" value="CRAL-TRIO_dom"/>
</dbReference>
<comment type="subcellular location">
    <subcellularLocation>
        <location evidence="1">Cell membrane</location>
        <topology evidence="1">Peripheral membrane protein</topology>
    </subcellularLocation>
    <subcellularLocation>
        <location evidence="2">Golgi apparatus membrane</location>
        <topology evidence="2">Peripheral membrane protein</topology>
    </subcellularLocation>
</comment>
<dbReference type="InterPro" id="IPR036273">
    <property type="entry name" value="CRAL/TRIO_N_dom_sf"/>
</dbReference>
<dbReference type="AlphaFoldDB" id="A0AAD8H5D2"/>
<dbReference type="PANTHER" id="PTHR45657:SF41">
    <property type="entry name" value="SEC14P-LIKE PHOSPHATIDYLINOSITOL TRANSFER FAMILY PROTEIN"/>
    <property type="match status" value="1"/>
</dbReference>
<feature type="transmembrane region" description="Helical" evidence="8">
    <location>
        <begin position="452"/>
        <end position="474"/>
    </location>
</feature>
<keyword evidence="8" id="KW-0472">Membrane</keyword>
<dbReference type="SUPFAM" id="SSF46938">
    <property type="entry name" value="CRAL/TRIO N-terminal domain"/>
    <property type="match status" value="1"/>
</dbReference>
<dbReference type="InterPro" id="IPR011074">
    <property type="entry name" value="CRAL/TRIO_N_dom"/>
</dbReference>
<evidence type="ECO:0000259" key="9">
    <source>
        <dbReference type="PROSITE" id="PS50191"/>
    </source>
</evidence>
<gene>
    <name evidence="10" type="ORF">POM88_045125</name>
</gene>
<dbReference type="SMART" id="SM01100">
    <property type="entry name" value="CRAL_TRIO_N"/>
    <property type="match status" value="1"/>
</dbReference>
<dbReference type="PROSITE" id="PS50191">
    <property type="entry name" value="CRAL_TRIO"/>
    <property type="match status" value="1"/>
</dbReference>
<organism evidence="10 11">
    <name type="scientific">Heracleum sosnowskyi</name>
    <dbReference type="NCBI Taxonomy" id="360622"/>
    <lineage>
        <taxon>Eukaryota</taxon>
        <taxon>Viridiplantae</taxon>
        <taxon>Streptophyta</taxon>
        <taxon>Embryophyta</taxon>
        <taxon>Tracheophyta</taxon>
        <taxon>Spermatophyta</taxon>
        <taxon>Magnoliopsida</taxon>
        <taxon>eudicotyledons</taxon>
        <taxon>Gunneridae</taxon>
        <taxon>Pentapetalae</taxon>
        <taxon>asterids</taxon>
        <taxon>campanulids</taxon>
        <taxon>Apiales</taxon>
        <taxon>Apiaceae</taxon>
        <taxon>Apioideae</taxon>
        <taxon>apioid superclade</taxon>
        <taxon>Tordylieae</taxon>
        <taxon>Tordyliinae</taxon>
        <taxon>Heracleum</taxon>
    </lineage>
</organism>
<evidence type="ECO:0000256" key="6">
    <source>
        <dbReference type="ARBA" id="ARBA00038020"/>
    </source>
</evidence>
<keyword evidence="5" id="KW-0175">Coiled coil</keyword>
<keyword evidence="3" id="KW-0653">Protein transport</keyword>
<evidence type="ECO:0000256" key="1">
    <source>
        <dbReference type="ARBA" id="ARBA00004202"/>
    </source>
</evidence>
<dbReference type="PANTHER" id="PTHR45657">
    <property type="entry name" value="CRAL-TRIO DOMAIN-CONTAINING PROTEIN YKL091C-RELATED"/>
    <property type="match status" value="1"/>
</dbReference>
<dbReference type="GO" id="GO:0000139">
    <property type="term" value="C:Golgi membrane"/>
    <property type="evidence" value="ECO:0007669"/>
    <property type="project" value="UniProtKB-SubCell"/>
</dbReference>
<dbReference type="CDD" id="cd00170">
    <property type="entry name" value="SEC14"/>
    <property type="match status" value="1"/>
</dbReference>
<keyword evidence="4" id="KW-0333">Golgi apparatus</keyword>
<dbReference type="GO" id="GO:0005886">
    <property type="term" value="C:plasma membrane"/>
    <property type="evidence" value="ECO:0007669"/>
    <property type="project" value="UniProtKB-SubCell"/>
</dbReference>
<evidence type="ECO:0000313" key="11">
    <source>
        <dbReference type="Proteomes" id="UP001237642"/>
    </source>
</evidence>
<name>A0AAD8H5D2_9APIA</name>
<evidence type="ECO:0000256" key="4">
    <source>
        <dbReference type="ARBA" id="ARBA00023034"/>
    </source>
</evidence>
<feature type="compositionally biased region" description="Basic residues" evidence="7">
    <location>
        <begin position="37"/>
        <end position="48"/>
    </location>
</feature>
<feature type="domain" description="CRAL-TRIO" evidence="9">
    <location>
        <begin position="151"/>
        <end position="325"/>
    </location>
</feature>
<dbReference type="Proteomes" id="UP001237642">
    <property type="component" value="Unassembled WGS sequence"/>
</dbReference>
<dbReference type="Gene3D" id="3.40.525.10">
    <property type="entry name" value="CRAL-TRIO lipid binding domain"/>
    <property type="match status" value="1"/>
</dbReference>
<dbReference type="SUPFAM" id="SSF52087">
    <property type="entry name" value="CRAL/TRIO domain"/>
    <property type="match status" value="1"/>
</dbReference>
<sequence>MSGTLDRFSPKTFIEGSPSCDARKEGTSDYEGPTDLRKRKSGSFKKRAVNASSKIRNSFKRKGSRRSNSQLSFPIEDFRSAEEQKAVDSFRQSLAKANLLPPRFDDYHIMLRFLKARKFDIEQTKSMWANMLQWRKDFGTDTILQDFEFSELDEVLQHYPQGYHGVDKGGRPIYIERLGKADLSKLMQVTSLERYVKYHVQEFEKTLCIKFPACSIAAKKHIDSSLTIIDVQGLGFKNFNSTAREVMENLKKIDSNYYPETLHRMFVVNAGPSFRSLWNIVKKVLDPKTASKIQVLGNKYQNKLLEIIDASELPEFLGGSCTCADRGGCLRSDKGPWKDPNILKSCTQCSILVGNISSDEGKTVKGIDTSHTTSFVSGYKAGEISSPRATNGFSEISPSPSSTEVVAERQFLCDEDVPVVDKAVDAEWKKKETLQVNTSRGAMSIGALIAQFWASFVALFMVLFSFMCSVRCLVPKGTATSRSGSSLKPLILANRPMSTEELSSLSVSSLRDGDGLSTLVQKFCELEGKVNMLLAKSCVMPNEKEELLNAAVCRVDALEAELISTKKALHEALIRQEELLAYVDSQVVAQSKRKNSCW</sequence>
<dbReference type="FunFam" id="3.40.525.10:FF:000011">
    <property type="entry name" value="SEC14 cytosolic factor"/>
    <property type="match status" value="1"/>
</dbReference>
<keyword evidence="8" id="KW-1133">Transmembrane helix</keyword>
<reference evidence="10" key="2">
    <citation type="submission" date="2023-05" db="EMBL/GenBank/DDBJ databases">
        <authorList>
            <person name="Schelkunov M.I."/>
        </authorList>
    </citation>
    <scope>NUCLEOTIDE SEQUENCE</scope>
    <source>
        <strain evidence="10">Hsosn_3</strain>
        <tissue evidence="10">Leaf</tissue>
    </source>
</reference>
<dbReference type="Pfam" id="PF03765">
    <property type="entry name" value="CRAL_TRIO_N"/>
    <property type="match status" value="1"/>
</dbReference>
<dbReference type="Pfam" id="PF00650">
    <property type="entry name" value="CRAL_TRIO"/>
    <property type="match status" value="1"/>
</dbReference>
<keyword evidence="3" id="KW-0813">Transport</keyword>
<proteinExistence type="inferred from homology"/>
<evidence type="ECO:0000256" key="5">
    <source>
        <dbReference type="ARBA" id="ARBA00023054"/>
    </source>
</evidence>
<protein>
    <submittedName>
        <fullName evidence="10">Phosphatidylinositol/phosphatidylcholine transfer protein SFH8</fullName>
    </submittedName>
</protein>
<dbReference type="SMART" id="SM00516">
    <property type="entry name" value="SEC14"/>
    <property type="match status" value="1"/>
</dbReference>
<dbReference type="Gene3D" id="1.10.8.20">
    <property type="entry name" value="N-terminal domain of phosphatidylinositol transfer protein sec14p"/>
    <property type="match status" value="1"/>
</dbReference>
<keyword evidence="8" id="KW-0812">Transmembrane</keyword>
<evidence type="ECO:0000256" key="3">
    <source>
        <dbReference type="ARBA" id="ARBA00022927"/>
    </source>
</evidence>
<accession>A0AAD8H5D2</accession>
<evidence type="ECO:0000313" key="10">
    <source>
        <dbReference type="EMBL" id="KAK1360651.1"/>
    </source>
</evidence>
<dbReference type="GO" id="GO:0015031">
    <property type="term" value="P:protein transport"/>
    <property type="evidence" value="ECO:0007669"/>
    <property type="project" value="UniProtKB-KW"/>
</dbReference>
<comment type="similarity">
    <text evidence="6">Belongs to the SFH family.</text>
</comment>